<dbReference type="InterPro" id="IPR000631">
    <property type="entry name" value="CARKD"/>
</dbReference>
<keyword evidence="1" id="KW-0547">Nucleotide-binding</keyword>
<dbReference type="PANTHER" id="PTHR12592:SF0">
    <property type="entry name" value="ATP-DEPENDENT (S)-NAD(P)H-HYDRATE DEHYDRATASE"/>
    <property type="match status" value="1"/>
</dbReference>
<comment type="caution">
    <text evidence="7">The sequence shown here is derived from an EMBL/GenBank/DDBJ whole genome shotgun (WGS) entry which is preliminary data.</text>
</comment>
<keyword evidence="3" id="KW-0521">NADP</keyword>
<name>A0A956RQS4_UNCEI</name>
<feature type="domain" description="YjeF C-terminal" evidence="6">
    <location>
        <begin position="1"/>
        <end position="222"/>
    </location>
</feature>
<dbReference type="GO" id="GO:0052855">
    <property type="term" value="F:ADP-dependent NAD(P)H-hydrate dehydratase activity"/>
    <property type="evidence" value="ECO:0007669"/>
    <property type="project" value="TreeGrafter"/>
</dbReference>
<dbReference type="NCBIfam" id="TIGR00196">
    <property type="entry name" value="yjeF_cterm"/>
    <property type="match status" value="1"/>
</dbReference>
<dbReference type="InterPro" id="IPR029056">
    <property type="entry name" value="Ribokinase-like"/>
</dbReference>
<accession>A0A956RQS4</accession>
<sequence length="236" mass="24871">LPLPEGEEGQAVASGAEQILSRLGTWDVLVIGPGIGRYPDTDRFVLKMLGGWSGPMVVDADALNVLAAWGPDSWVPRAREIRAAGVPGGVVLTPHAGELARLTGVEIRELKSDPIATARTWADRWGVTLVFKGAPTVTAAPEGRVWVNPTGNSGLATGGSGDLLSGIIGAFLGQGMSGPHAAVLGSYLHGLAADLWVEDGEAQRSLLPSDVVEILPRTLAAVARAERPPRWRWSWR</sequence>
<dbReference type="PANTHER" id="PTHR12592">
    <property type="entry name" value="ATP-DEPENDENT (S)-NAD(P)H-HYDRATE DEHYDRATASE FAMILY MEMBER"/>
    <property type="match status" value="1"/>
</dbReference>
<evidence type="ECO:0000313" key="7">
    <source>
        <dbReference type="EMBL" id="MCA9727904.1"/>
    </source>
</evidence>
<dbReference type="GO" id="GO:0110051">
    <property type="term" value="P:metabolite repair"/>
    <property type="evidence" value="ECO:0007669"/>
    <property type="project" value="TreeGrafter"/>
</dbReference>
<reference evidence="7" key="1">
    <citation type="submission" date="2020-04" db="EMBL/GenBank/DDBJ databases">
        <authorList>
            <person name="Zhang T."/>
        </authorList>
    </citation>
    <scope>NUCLEOTIDE SEQUENCE</scope>
    <source>
        <strain evidence="7">HKST-UBA01</strain>
    </source>
</reference>
<dbReference type="EMBL" id="JAGQHR010000258">
    <property type="protein sequence ID" value="MCA9727904.1"/>
    <property type="molecule type" value="Genomic_DNA"/>
</dbReference>
<dbReference type="PROSITE" id="PS51383">
    <property type="entry name" value="YJEF_C_3"/>
    <property type="match status" value="1"/>
</dbReference>
<dbReference type="AlphaFoldDB" id="A0A956RQS4"/>
<gene>
    <name evidence="7" type="ORF">KC729_09500</name>
</gene>
<keyword evidence="2" id="KW-0067">ATP-binding</keyword>
<protein>
    <submittedName>
        <fullName evidence="7">NAD(P)H-hydrate dehydratase</fullName>
    </submittedName>
</protein>
<evidence type="ECO:0000256" key="3">
    <source>
        <dbReference type="ARBA" id="ARBA00022857"/>
    </source>
</evidence>
<dbReference type="CDD" id="cd01171">
    <property type="entry name" value="YXKO-related"/>
    <property type="match status" value="1"/>
</dbReference>
<evidence type="ECO:0000313" key="8">
    <source>
        <dbReference type="Proteomes" id="UP000697710"/>
    </source>
</evidence>
<dbReference type="GO" id="GO:0005524">
    <property type="term" value="F:ATP binding"/>
    <property type="evidence" value="ECO:0007669"/>
    <property type="project" value="UniProtKB-KW"/>
</dbReference>
<dbReference type="Pfam" id="PF01256">
    <property type="entry name" value="Carb_kinase"/>
    <property type="match status" value="1"/>
</dbReference>
<proteinExistence type="predicted"/>
<evidence type="ECO:0000256" key="5">
    <source>
        <dbReference type="ARBA" id="ARBA00023239"/>
    </source>
</evidence>
<keyword evidence="4" id="KW-0520">NAD</keyword>
<evidence type="ECO:0000256" key="4">
    <source>
        <dbReference type="ARBA" id="ARBA00023027"/>
    </source>
</evidence>
<dbReference type="SUPFAM" id="SSF53613">
    <property type="entry name" value="Ribokinase-like"/>
    <property type="match status" value="1"/>
</dbReference>
<reference evidence="7" key="2">
    <citation type="journal article" date="2021" name="Microbiome">
        <title>Successional dynamics and alternative stable states in a saline activated sludge microbial community over 9 years.</title>
        <authorList>
            <person name="Wang Y."/>
            <person name="Ye J."/>
            <person name="Ju F."/>
            <person name="Liu L."/>
            <person name="Boyd J.A."/>
            <person name="Deng Y."/>
            <person name="Parks D.H."/>
            <person name="Jiang X."/>
            <person name="Yin X."/>
            <person name="Woodcroft B.J."/>
            <person name="Tyson G.W."/>
            <person name="Hugenholtz P."/>
            <person name="Polz M.F."/>
            <person name="Zhang T."/>
        </authorList>
    </citation>
    <scope>NUCLEOTIDE SEQUENCE</scope>
    <source>
        <strain evidence="7">HKST-UBA01</strain>
    </source>
</reference>
<organism evidence="7 8">
    <name type="scientific">Eiseniibacteriota bacterium</name>
    <dbReference type="NCBI Taxonomy" id="2212470"/>
    <lineage>
        <taxon>Bacteria</taxon>
        <taxon>Candidatus Eiseniibacteriota</taxon>
    </lineage>
</organism>
<keyword evidence="5" id="KW-0456">Lyase</keyword>
<dbReference type="GO" id="GO:0052856">
    <property type="term" value="F:NAD(P)HX epimerase activity"/>
    <property type="evidence" value="ECO:0007669"/>
    <property type="project" value="TreeGrafter"/>
</dbReference>
<evidence type="ECO:0000256" key="1">
    <source>
        <dbReference type="ARBA" id="ARBA00022741"/>
    </source>
</evidence>
<dbReference type="Proteomes" id="UP000697710">
    <property type="component" value="Unassembled WGS sequence"/>
</dbReference>
<dbReference type="Gene3D" id="3.40.1190.20">
    <property type="match status" value="1"/>
</dbReference>
<feature type="non-terminal residue" evidence="7">
    <location>
        <position position="1"/>
    </location>
</feature>
<evidence type="ECO:0000256" key="2">
    <source>
        <dbReference type="ARBA" id="ARBA00022840"/>
    </source>
</evidence>
<evidence type="ECO:0000259" key="6">
    <source>
        <dbReference type="PROSITE" id="PS51383"/>
    </source>
</evidence>